<dbReference type="PANTHER" id="PTHR40037:SF1">
    <property type="entry name" value="PHOSPHOESTERASE SAOUHSC_00951-RELATED"/>
    <property type="match status" value="1"/>
</dbReference>
<name>A0A285X459_9FLAO</name>
<protein>
    <submittedName>
        <fullName evidence="1">2'-5' RNA ligase</fullName>
    </submittedName>
</protein>
<dbReference type="Pfam" id="PF13563">
    <property type="entry name" value="2_5_RNA_ligase2"/>
    <property type="match status" value="1"/>
</dbReference>
<dbReference type="InterPro" id="IPR050580">
    <property type="entry name" value="2H_phosphoesterase_YjcG-like"/>
</dbReference>
<dbReference type="RefSeq" id="WP_097055927.1">
    <property type="nucleotide sequence ID" value="NZ_OCMF01000002.1"/>
</dbReference>
<sequence>MAFSKALYFAALVPSQAVKEEVRNLKLEIRERVGAAHALKLPAHITLIPPVWIQNEKEPSLVDAIRGVTEKQLCFPVKLQGFGRFDQRVIFLNVVDPEPVKVLHHQIIEALKGILVLNEGKELHPHMTLATRDLPRERFMETWEIFKERKTHLSFEAKAITIFKHNGKTWDVLEELNFR</sequence>
<keyword evidence="2" id="KW-1185">Reference proteome</keyword>
<keyword evidence="1" id="KW-0436">Ligase</keyword>
<evidence type="ECO:0000313" key="1">
    <source>
        <dbReference type="EMBL" id="SOC80133.1"/>
    </source>
</evidence>
<dbReference type="GO" id="GO:0016874">
    <property type="term" value="F:ligase activity"/>
    <property type="evidence" value="ECO:0007669"/>
    <property type="project" value="UniProtKB-KW"/>
</dbReference>
<organism evidence="1 2">
    <name type="scientific">Salinimicrobium sediminis</name>
    <dbReference type="NCBI Taxonomy" id="1343891"/>
    <lineage>
        <taxon>Bacteria</taxon>
        <taxon>Pseudomonadati</taxon>
        <taxon>Bacteroidota</taxon>
        <taxon>Flavobacteriia</taxon>
        <taxon>Flavobacteriales</taxon>
        <taxon>Flavobacteriaceae</taxon>
        <taxon>Salinimicrobium</taxon>
    </lineage>
</organism>
<accession>A0A285X459</accession>
<dbReference type="InterPro" id="IPR009097">
    <property type="entry name" value="Cyclic_Pdiesterase"/>
</dbReference>
<dbReference type="OrthoDB" id="1951600at2"/>
<dbReference type="SUPFAM" id="SSF55144">
    <property type="entry name" value="LigT-like"/>
    <property type="match status" value="1"/>
</dbReference>
<dbReference type="Gene3D" id="3.90.1140.10">
    <property type="entry name" value="Cyclic phosphodiesterase"/>
    <property type="match status" value="1"/>
</dbReference>
<dbReference type="EMBL" id="OCMF01000002">
    <property type="protein sequence ID" value="SOC80133.1"/>
    <property type="molecule type" value="Genomic_DNA"/>
</dbReference>
<evidence type="ECO:0000313" key="2">
    <source>
        <dbReference type="Proteomes" id="UP000219193"/>
    </source>
</evidence>
<dbReference type="PANTHER" id="PTHR40037">
    <property type="entry name" value="PHOSPHOESTERASE YJCG-RELATED"/>
    <property type="match status" value="1"/>
</dbReference>
<dbReference type="Proteomes" id="UP000219193">
    <property type="component" value="Unassembled WGS sequence"/>
</dbReference>
<proteinExistence type="predicted"/>
<reference evidence="2" key="1">
    <citation type="submission" date="2017-09" db="EMBL/GenBank/DDBJ databases">
        <authorList>
            <person name="Varghese N."/>
            <person name="Submissions S."/>
        </authorList>
    </citation>
    <scope>NUCLEOTIDE SEQUENCE [LARGE SCALE GENOMIC DNA]</scope>
    <source>
        <strain evidence="2">CGMCC 1.12641</strain>
    </source>
</reference>
<gene>
    <name evidence="1" type="ORF">SAMN06296241_1678</name>
</gene>
<dbReference type="AlphaFoldDB" id="A0A285X459"/>